<keyword evidence="4 7" id="KW-0812">Transmembrane</keyword>
<keyword evidence="6 7" id="KW-0472">Membrane</keyword>
<evidence type="ECO:0000256" key="6">
    <source>
        <dbReference type="ARBA" id="ARBA00023136"/>
    </source>
</evidence>
<dbReference type="EMBL" id="HE804045">
    <property type="protein sequence ID" value="CCH29245.1"/>
    <property type="molecule type" value="Genomic_DNA"/>
</dbReference>
<dbReference type="STRING" id="1179773.BN6_19250"/>
<keyword evidence="5 7" id="KW-1133">Transmembrane helix</keyword>
<dbReference type="PANTHER" id="PTHR33884">
    <property type="entry name" value="UPF0410 PROTEIN YMGE"/>
    <property type="match status" value="1"/>
</dbReference>
<dbReference type="PATRIC" id="fig|1179773.3.peg.1934"/>
<evidence type="ECO:0000256" key="5">
    <source>
        <dbReference type="ARBA" id="ARBA00022989"/>
    </source>
</evidence>
<protein>
    <submittedName>
        <fullName evidence="8">Putative membrane protein</fullName>
    </submittedName>
</protein>
<feature type="transmembrane region" description="Helical" evidence="7">
    <location>
        <begin position="107"/>
        <end position="129"/>
    </location>
</feature>
<dbReference type="Proteomes" id="UP000006281">
    <property type="component" value="Chromosome"/>
</dbReference>
<accession>K0JPW8</accession>
<comment type="subcellular location">
    <subcellularLocation>
        <location evidence="1">Cell membrane</location>
        <topology evidence="1">Multi-pass membrane protein</topology>
    </subcellularLocation>
</comment>
<keyword evidence="9" id="KW-1185">Reference proteome</keyword>
<sequence>MDGQGLRKAIFARSRPVGRHGGHRGGRHAGRPGGGIGAGRAVAGAAAGVFGAMIVGEALGAVGDFFEGDLPAGGIVGIGGVISALIVGLIIGFLGKLVAPGKQAIPIWLTIVVGIVAAFLGTFVARALGVDDTPGIDWIEVIVQVALAAVGVSLVAGFWGKRQVR</sequence>
<dbReference type="AlphaFoldDB" id="K0JPW8"/>
<dbReference type="PANTHER" id="PTHR33884:SF3">
    <property type="entry name" value="UPF0410 PROTEIN YMGE"/>
    <property type="match status" value="1"/>
</dbReference>
<evidence type="ECO:0000256" key="4">
    <source>
        <dbReference type="ARBA" id="ARBA00022692"/>
    </source>
</evidence>
<comment type="similarity">
    <text evidence="2">Belongs to the UPF0410 family.</text>
</comment>
<evidence type="ECO:0000256" key="3">
    <source>
        <dbReference type="ARBA" id="ARBA00022475"/>
    </source>
</evidence>
<dbReference type="eggNOG" id="COG2261">
    <property type="taxonomic scope" value="Bacteria"/>
</dbReference>
<evidence type="ECO:0000313" key="8">
    <source>
        <dbReference type="EMBL" id="CCH29245.1"/>
    </source>
</evidence>
<organism evidence="8 9">
    <name type="scientific">Saccharothrix espanaensis (strain ATCC 51144 / DSM 44229 / JCM 9112 / NBRC 15066 / NRRL 15764)</name>
    <dbReference type="NCBI Taxonomy" id="1179773"/>
    <lineage>
        <taxon>Bacteria</taxon>
        <taxon>Bacillati</taxon>
        <taxon>Actinomycetota</taxon>
        <taxon>Actinomycetes</taxon>
        <taxon>Pseudonocardiales</taxon>
        <taxon>Pseudonocardiaceae</taxon>
        <taxon>Saccharothrix</taxon>
    </lineage>
</organism>
<dbReference type="GO" id="GO:0005886">
    <property type="term" value="C:plasma membrane"/>
    <property type="evidence" value="ECO:0007669"/>
    <property type="project" value="UniProtKB-SubCell"/>
</dbReference>
<feature type="transmembrane region" description="Helical" evidence="7">
    <location>
        <begin position="41"/>
        <end position="62"/>
    </location>
</feature>
<evidence type="ECO:0000313" key="9">
    <source>
        <dbReference type="Proteomes" id="UP000006281"/>
    </source>
</evidence>
<keyword evidence="3" id="KW-1003">Cell membrane</keyword>
<name>K0JPW8_SACES</name>
<gene>
    <name evidence="8" type="ordered locus">BN6_19250</name>
</gene>
<dbReference type="InterPro" id="IPR007341">
    <property type="entry name" value="Transgly_assoc"/>
</dbReference>
<proteinExistence type="inferred from homology"/>
<evidence type="ECO:0000256" key="7">
    <source>
        <dbReference type="SAM" id="Phobius"/>
    </source>
</evidence>
<reference evidence="8 9" key="1">
    <citation type="journal article" date="2012" name="BMC Genomics">
        <title>Complete genome sequence of Saccharothrix espanaensis DSM 44229T and comparison to the other completely sequenced Pseudonocardiaceae.</title>
        <authorList>
            <person name="Strobel T."/>
            <person name="Al-Dilaimi A."/>
            <person name="Blom J."/>
            <person name="Gessner A."/>
            <person name="Kalinowski J."/>
            <person name="Luzhetska M."/>
            <person name="Puhler A."/>
            <person name="Szczepanowski R."/>
            <person name="Bechthold A."/>
            <person name="Ruckert C."/>
        </authorList>
    </citation>
    <scope>NUCLEOTIDE SEQUENCE [LARGE SCALE GENOMIC DNA]</scope>
    <source>
        <strain evidence="9">ATCC 51144 / DSM 44229 / JCM 9112 / NBRC 15066 / NRRL 15764</strain>
    </source>
</reference>
<evidence type="ECO:0000256" key="1">
    <source>
        <dbReference type="ARBA" id="ARBA00004651"/>
    </source>
</evidence>
<evidence type="ECO:0000256" key="2">
    <source>
        <dbReference type="ARBA" id="ARBA00011006"/>
    </source>
</evidence>
<dbReference type="KEGG" id="sesp:BN6_19250"/>
<feature type="transmembrane region" description="Helical" evidence="7">
    <location>
        <begin position="74"/>
        <end position="95"/>
    </location>
</feature>
<feature type="transmembrane region" description="Helical" evidence="7">
    <location>
        <begin position="141"/>
        <end position="160"/>
    </location>
</feature>
<dbReference type="HOGENOM" id="CLU_1609604_0_0_11"/>